<reference evidence="2 3" key="1">
    <citation type="submission" date="2024-02" db="EMBL/GenBank/DDBJ databases">
        <authorList>
            <person name="Daric V."/>
            <person name="Darras S."/>
        </authorList>
    </citation>
    <scope>NUCLEOTIDE SEQUENCE [LARGE SCALE GENOMIC DNA]</scope>
</reference>
<dbReference type="Proteomes" id="UP001642483">
    <property type="component" value="Unassembled WGS sequence"/>
</dbReference>
<sequence length="117" mass="12565">MKILFGIVLLFGVVAALDQLASGDGICSVCSQVAGKSNCCSGNARCISIDSLIECDHAKSERDHFELATEEFARSLYDRASDDFCSICCGLDSTSQRCCSGIRYCRCTKTLAPSCLD</sequence>
<organism evidence="2 3">
    <name type="scientific">Clavelina lepadiformis</name>
    <name type="common">Light-bulb sea squirt</name>
    <name type="synonym">Ascidia lepadiformis</name>
    <dbReference type="NCBI Taxonomy" id="159417"/>
    <lineage>
        <taxon>Eukaryota</taxon>
        <taxon>Metazoa</taxon>
        <taxon>Chordata</taxon>
        <taxon>Tunicata</taxon>
        <taxon>Ascidiacea</taxon>
        <taxon>Aplousobranchia</taxon>
        <taxon>Clavelinidae</taxon>
        <taxon>Clavelina</taxon>
    </lineage>
</organism>
<accession>A0ABP0F062</accession>
<proteinExistence type="predicted"/>
<comment type="caution">
    <text evidence="2">The sequence shown here is derived from an EMBL/GenBank/DDBJ whole genome shotgun (WGS) entry which is preliminary data.</text>
</comment>
<evidence type="ECO:0000256" key="1">
    <source>
        <dbReference type="SAM" id="SignalP"/>
    </source>
</evidence>
<feature type="chain" id="PRO_5046534878" evidence="1">
    <location>
        <begin position="17"/>
        <end position="117"/>
    </location>
</feature>
<keyword evidence="1" id="KW-0732">Signal</keyword>
<dbReference type="EMBL" id="CAWYQH010000001">
    <property type="protein sequence ID" value="CAK8672781.1"/>
    <property type="molecule type" value="Genomic_DNA"/>
</dbReference>
<keyword evidence="3" id="KW-1185">Reference proteome</keyword>
<gene>
    <name evidence="2" type="ORF">CVLEPA_LOCUS2466</name>
</gene>
<feature type="signal peptide" evidence="1">
    <location>
        <begin position="1"/>
        <end position="16"/>
    </location>
</feature>
<evidence type="ECO:0000313" key="2">
    <source>
        <dbReference type="EMBL" id="CAK8672781.1"/>
    </source>
</evidence>
<evidence type="ECO:0000313" key="3">
    <source>
        <dbReference type="Proteomes" id="UP001642483"/>
    </source>
</evidence>
<name>A0ABP0F062_CLALP</name>
<protein>
    <submittedName>
        <fullName evidence="2">Uncharacterized protein</fullName>
    </submittedName>
</protein>